<organism evidence="1 2">
    <name type="scientific">Panagrolaimus sp. ES5</name>
    <dbReference type="NCBI Taxonomy" id="591445"/>
    <lineage>
        <taxon>Eukaryota</taxon>
        <taxon>Metazoa</taxon>
        <taxon>Ecdysozoa</taxon>
        <taxon>Nematoda</taxon>
        <taxon>Chromadorea</taxon>
        <taxon>Rhabditida</taxon>
        <taxon>Tylenchina</taxon>
        <taxon>Panagrolaimomorpha</taxon>
        <taxon>Panagrolaimoidea</taxon>
        <taxon>Panagrolaimidae</taxon>
        <taxon>Panagrolaimus</taxon>
    </lineage>
</organism>
<sequence length="124" mass="12897">MAHPAPSVYKSAADTHKTIYFTLAIAVNLLGVACLLIAWNAKDFSVVSTAPAGSPGGHNTDDTSMLNFATLPSNNNPSNTLSHSQQPHITTTTCTGDSLELSLESAFVPSSRSSPPSNHSNSDA</sequence>
<dbReference type="Proteomes" id="UP000887579">
    <property type="component" value="Unplaced"/>
</dbReference>
<evidence type="ECO:0000313" key="1">
    <source>
        <dbReference type="Proteomes" id="UP000887579"/>
    </source>
</evidence>
<name>A0AC34F8X3_9BILA</name>
<reference evidence="2" key="1">
    <citation type="submission" date="2022-11" db="UniProtKB">
        <authorList>
            <consortium name="WormBaseParasite"/>
        </authorList>
    </citation>
    <scope>IDENTIFICATION</scope>
</reference>
<protein>
    <submittedName>
        <fullName evidence="2">Uncharacterized protein</fullName>
    </submittedName>
</protein>
<proteinExistence type="predicted"/>
<dbReference type="WBParaSite" id="ES5_v2.g13718.t1">
    <property type="protein sequence ID" value="ES5_v2.g13718.t1"/>
    <property type="gene ID" value="ES5_v2.g13718"/>
</dbReference>
<accession>A0AC34F8X3</accession>
<evidence type="ECO:0000313" key="2">
    <source>
        <dbReference type="WBParaSite" id="ES5_v2.g13718.t1"/>
    </source>
</evidence>